<protein>
    <recommendedName>
        <fullName evidence="3">DUF418 domain-containing protein</fullName>
    </recommendedName>
</protein>
<dbReference type="PANTHER" id="PTHR30590">
    <property type="entry name" value="INNER MEMBRANE PROTEIN"/>
    <property type="match status" value="1"/>
</dbReference>
<evidence type="ECO:0000313" key="1">
    <source>
        <dbReference type="EMBL" id="GAA3553115.1"/>
    </source>
</evidence>
<accession>A0ABP6WNQ0</accession>
<proteinExistence type="predicted"/>
<reference evidence="2" key="1">
    <citation type="journal article" date="2019" name="Int. J. Syst. Evol. Microbiol.">
        <title>The Global Catalogue of Microorganisms (GCM) 10K type strain sequencing project: providing services to taxonomists for standard genome sequencing and annotation.</title>
        <authorList>
            <consortium name="The Broad Institute Genomics Platform"/>
            <consortium name="The Broad Institute Genome Sequencing Center for Infectious Disease"/>
            <person name="Wu L."/>
            <person name="Ma J."/>
        </authorList>
    </citation>
    <scope>NUCLEOTIDE SEQUENCE [LARGE SCALE GENOMIC DNA]</scope>
    <source>
        <strain evidence="2">JCM 16928</strain>
    </source>
</reference>
<sequence length="144" mass="15929">MTLPGPTAVSARALGPDLARGLLLLFIALANTHGFLHPPGVSDIRGTPIASALPDRIAAFLETTLVDGRSYTMFAALFGYGMVQIMRRQEASGADWPGTRKLLRRRGRWMVVLGVRRHGMRGPFEVLLRRLTYRRLTVRTAEST</sequence>
<gene>
    <name evidence="1" type="ORF">GCM10022235_21210</name>
</gene>
<dbReference type="InterPro" id="IPR052529">
    <property type="entry name" value="Bact_Transport_Assoc"/>
</dbReference>
<dbReference type="EMBL" id="BAABAA010000002">
    <property type="protein sequence ID" value="GAA3553115.1"/>
    <property type="molecule type" value="Genomic_DNA"/>
</dbReference>
<name>A0ABP6WNQ0_9ACTN</name>
<keyword evidence="2" id="KW-1185">Reference proteome</keyword>
<comment type="caution">
    <text evidence="1">The sequence shown here is derived from an EMBL/GenBank/DDBJ whole genome shotgun (WGS) entry which is preliminary data.</text>
</comment>
<dbReference type="PANTHER" id="PTHR30590:SF2">
    <property type="entry name" value="INNER MEMBRANE PROTEIN"/>
    <property type="match status" value="1"/>
</dbReference>
<dbReference type="RefSeq" id="WP_344839821.1">
    <property type="nucleotide sequence ID" value="NZ_BAABAA010000002.1"/>
</dbReference>
<evidence type="ECO:0000313" key="2">
    <source>
        <dbReference type="Proteomes" id="UP001501222"/>
    </source>
</evidence>
<dbReference type="Proteomes" id="UP001501222">
    <property type="component" value="Unassembled WGS sequence"/>
</dbReference>
<organism evidence="1 2">
    <name type="scientific">Kribbella ginsengisoli</name>
    <dbReference type="NCBI Taxonomy" id="363865"/>
    <lineage>
        <taxon>Bacteria</taxon>
        <taxon>Bacillati</taxon>
        <taxon>Actinomycetota</taxon>
        <taxon>Actinomycetes</taxon>
        <taxon>Propionibacteriales</taxon>
        <taxon>Kribbellaceae</taxon>
        <taxon>Kribbella</taxon>
    </lineage>
</organism>
<evidence type="ECO:0008006" key="3">
    <source>
        <dbReference type="Google" id="ProtNLM"/>
    </source>
</evidence>